<feature type="non-terminal residue" evidence="1">
    <location>
        <position position="61"/>
    </location>
</feature>
<evidence type="ECO:0000313" key="1">
    <source>
        <dbReference type="EMBL" id="PIO14451.1"/>
    </source>
</evidence>
<sequence>MDPEMYQEILNYKLNKCPSGITNSAKYTIRRRAIQFEIKECQECQKEGTEIKAKPEHQPIN</sequence>
<gene>
    <name evidence="1" type="ORF">AB205_0110140</name>
</gene>
<keyword evidence="2" id="KW-1185">Reference proteome</keyword>
<evidence type="ECO:0000313" key="2">
    <source>
        <dbReference type="Proteomes" id="UP000228934"/>
    </source>
</evidence>
<proteinExistence type="predicted"/>
<reference evidence="2" key="1">
    <citation type="journal article" date="2017" name="Nat. Commun.">
        <title>The North American bullfrog draft genome provides insight into hormonal regulation of long noncoding RNA.</title>
        <authorList>
            <person name="Hammond S.A."/>
            <person name="Warren R.L."/>
            <person name="Vandervalk B.P."/>
            <person name="Kucuk E."/>
            <person name="Khan H."/>
            <person name="Gibb E.A."/>
            <person name="Pandoh P."/>
            <person name="Kirk H."/>
            <person name="Zhao Y."/>
            <person name="Jones M."/>
            <person name="Mungall A.J."/>
            <person name="Coope R."/>
            <person name="Pleasance S."/>
            <person name="Moore R.A."/>
            <person name="Holt R.A."/>
            <person name="Round J.M."/>
            <person name="Ohora S."/>
            <person name="Walle B.V."/>
            <person name="Veldhoen N."/>
            <person name="Helbing C.C."/>
            <person name="Birol I."/>
        </authorList>
    </citation>
    <scope>NUCLEOTIDE SEQUENCE [LARGE SCALE GENOMIC DNA]</scope>
</reference>
<dbReference type="EMBL" id="KV994909">
    <property type="protein sequence ID" value="PIO14451.1"/>
    <property type="molecule type" value="Genomic_DNA"/>
</dbReference>
<accession>A0A2G9QH37</accession>
<dbReference type="Proteomes" id="UP000228934">
    <property type="component" value="Unassembled WGS sequence"/>
</dbReference>
<protein>
    <submittedName>
        <fullName evidence="1">Uncharacterized protein</fullName>
    </submittedName>
</protein>
<organism evidence="1 2">
    <name type="scientific">Aquarana catesbeiana</name>
    <name type="common">American bullfrog</name>
    <name type="synonym">Rana catesbeiana</name>
    <dbReference type="NCBI Taxonomy" id="8400"/>
    <lineage>
        <taxon>Eukaryota</taxon>
        <taxon>Metazoa</taxon>
        <taxon>Chordata</taxon>
        <taxon>Craniata</taxon>
        <taxon>Vertebrata</taxon>
        <taxon>Euteleostomi</taxon>
        <taxon>Amphibia</taxon>
        <taxon>Batrachia</taxon>
        <taxon>Anura</taxon>
        <taxon>Neobatrachia</taxon>
        <taxon>Ranoidea</taxon>
        <taxon>Ranidae</taxon>
        <taxon>Aquarana</taxon>
    </lineage>
</organism>
<dbReference type="AlphaFoldDB" id="A0A2G9QH37"/>
<name>A0A2G9QH37_AQUCT</name>